<dbReference type="Proteomes" id="UP000572817">
    <property type="component" value="Unassembled WGS sequence"/>
</dbReference>
<comment type="caution">
    <text evidence="2">The sequence shown here is derived from an EMBL/GenBank/DDBJ whole genome shotgun (WGS) entry which is preliminary data.</text>
</comment>
<organism evidence="2 3">
    <name type="scientific">Botryosphaeria dothidea</name>
    <dbReference type="NCBI Taxonomy" id="55169"/>
    <lineage>
        <taxon>Eukaryota</taxon>
        <taxon>Fungi</taxon>
        <taxon>Dikarya</taxon>
        <taxon>Ascomycota</taxon>
        <taxon>Pezizomycotina</taxon>
        <taxon>Dothideomycetes</taxon>
        <taxon>Dothideomycetes incertae sedis</taxon>
        <taxon>Botryosphaeriales</taxon>
        <taxon>Botryosphaeriaceae</taxon>
        <taxon>Botryosphaeria</taxon>
    </lineage>
</organism>
<proteinExistence type="predicted"/>
<dbReference type="GO" id="GO:0019901">
    <property type="term" value="F:protein kinase binding"/>
    <property type="evidence" value="ECO:0007669"/>
    <property type="project" value="InterPro"/>
</dbReference>
<gene>
    <name evidence="2" type="ORF">GTA08_BOTSDO05560</name>
</gene>
<dbReference type="GO" id="GO:0000307">
    <property type="term" value="C:cyclin-dependent protein kinase holoenzyme complex"/>
    <property type="evidence" value="ECO:0007669"/>
    <property type="project" value="TreeGrafter"/>
</dbReference>
<dbReference type="Gene3D" id="1.10.472.10">
    <property type="entry name" value="Cyclin-like"/>
    <property type="match status" value="1"/>
</dbReference>
<dbReference type="InterPro" id="IPR036915">
    <property type="entry name" value="Cyclin-like_sf"/>
</dbReference>
<keyword evidence="3" id="KW-1185">Reference proteome</keyword>
<dbReference type="GO" id="GO:0016538">
    <property type="term" value="F:cyclin-dependent protein serine/threonine kinase regulator activity"/>
    <property type="evidence" value="ECO:0007669"/>
    <property type="project" value="TreeGrafter"/>
</dbReference>
<name>A0A8H4IUH3_9PEZI</name>
<evidence type="ECO:0000313" key="2">
    <source>
        <dbReference type="EMBL" id="KAF4306533.1"/>
    </source>
</evidence>
<dbReference type="OrthoDB" id="244495at2759"/>
<dbReference type="GO" id="GO:0005634">
    <property type="term" value="C:nucleus"/>
    <property type="evidence" value="ECO:0007669"/>
    <property type="project" value="TreeGrafter"/>
</dbReference>
<evidence type="ECO:0000256" key="1">
    <source>
        <dbReference type="SAM" id="MobiDB-lite"/>
    </source>
</evidence>
<dbReference type="EMBL" id="WWBZ02000033">
    <property type="protein sequence ID" value="KAF4306533.1"/>
    <property type="molecule type" value="Genomic_DNA"/>
</dbReference>
<dbReference type="PANTHER" id="PTHR15615:SF27">
    <property type="entry name" value="PHO85 CYCLIN CLG1"/>
    <property type="match status" value="1"/>
</dbReference>
<dbReference type="SUPFAM" id="SSF47954">
    <property type="entry name" value="Cyclin-like"/>
    <property type="match status" value="1"/>
</dbReference>
<feature type="region of interest" description="Disordered" evidence="1">
    <location>
        <begin position="373"/>
        <end position="397"/>
    </location>
</feature>
<protein>
    <submittedName>
        <fullName evidence="2">Cyclin-like protein</fullName>
    </submittedName>
</protein>
<evidence type="ECO:0000313" key="3">
    <source>
        <dbReference type="Proteomes" id="UP000572817"/>
    </source>
</evidence>
<sequence>MPSFYRPPMPRQLPLSPPEFIPSYNSNGCGGMQYQQQNPYSAQHGIASHEDHRYDFTERYGHNSAMAPQSIMYPQHGAYQSTNTSSLQPPHYFESVGAPLLPLPMPEMEMHRQIQHEQQRVDSHMKEEKPVGGVSAKLDYDMETMTDFVSEMAQGMYALFKSPICLADIDLMRSIQPGRPSPPSFRKWVHQVLCATRLPSATILLSMNYLSIRMDMLSTGSPFKSSDSQLYRFLTTALMLGSKFLDDNTFINRSWSEVSGIPVTELNQLERDWLLSLGYNLHRDPTESRGFNSWLDHWKEYEASVAARAANTTKLAPIDTRVQGNLNHLRSMPKLPSPVSNQCTYAKSLSSCDSFSQQGTPGYTQFDPWHVSRSATERSPGSAPHTGPTTPEYYGGPGTWGPPDGYARRSVFGFPPFHQLPSPQEPAPMFTPSAYAHYGQHMWGGHGAGCNCLYCARQHPSYFMAPGFGPQSVAG</sequence>
<dbReference type="Pfam" id="PF08613">
    <property type="entry name" value="Cyclin"/>
    <property type="match status" value="1"/>
</dbReference>
<dbReference type="InterPro" id="IPR013922">
    <property type="entry name" value="Cyclin_PHO80-like"/>
</dbReference>
<reference evidence="2" key="1">
    <citation type="submission" date="2020-04" db="EMBL/GenBank/DDBJ databases">
        <title>Genome Assembly and Annotation of Botryosphaeria dothidea sdau 11-99, a Latent Pathogen of Apple Fruit Ring Rot in China.</title>
        <authorList>
            <person name="Yu C."/>
            <person name="Diao Y."/>
            <person name="Lu Q."/>
            <person name="Zhao J."/>
            <person name="Cui S."/>
            <person name="Peng C."/>
            <person name="He B."/>
            <person name="Liu H."/>
        </authorList>
    </citation>
    <scope>NUCLEOTIDE SEQUENCE [LARGE SCALE GENOMIC DNA]</scope>
    <source>
        <strain evidence="2">Sdau11-99</strain>
    </source>
</reference>
<feature type="compositionally biased region" description="Low complexity" evidence="1">
    <location>
        <begin position="384"/>
        <end position="394"/>
    </location>
</feature>
<dbReference type="AlphaFoldDB" id="A0A8H4IUH3"/>
<dbReference type="PANTHER" id="PTHR15615">
    <property type="match status" value="1"/>
</dbReference>
<accession>A0A8H4IUH3</accession>
<dbReference type="CDD" id="cd20557">
    <property type="entry name" value="CYCLIN_ScPCL1-like"/>
    <property type="match status" value="1"/>
</dbReference>